<proteinExistence type="predicted"/>
<dbReference type="PANTHER" id="PTHR24148:SF64">
    <property type="entry name" value="HETEROKARYON INCOMPATIBILITY DOMAIN-CONTAINING PROTEIN"/>
    <property type="match status" value="1"/>
</dbReference>
<dbReference type="Proteomes" id="UP000297527">
    <property type="component" value="Unassembled WGS sequence"/>
</dbReference>
<name>A0A4Z1HZE3_9HELO</name>
<gene>
    <name evidence="2" type="ORF">BCON_0104g00350</name>
</gene>
<comment type="caution">
    <text evidence="2">The sequence shown here is derived from an EMBL/GenBank/DDBJ whole genome shotgun (WGS) entry which is preliminary data.</text>
</comment>
<dbReference type="AlphaFoldDB" id="A0A4Z1HZE3"/>
<dbReference type="PANTHER" id="PTHR24148">
    <property type="entry name" value="ANKYRIN REPEAT DOMAIN-CONTAINING PROTEIN 39 HOMOLOG-RELATED"/>
    <property type="match status" value="1"/>
</dbReference>
<evidence type="ECO:0000313" key="2">
    <source>
        <dbReference type="EMBL" id="TGO54638.1"/>
    </source>
</evidence>
<feature type="domain" description="Heterokaryon incompatibility" evidence="1">
    <location>
        <begin position="51"/>
        <end position="202"/>
    </location>
</feature>
<sequence>MTSGVPFQYLPLERASDIRLLQISLSPNSKRLYGKFTHVSLDVVPPLWVSYAAISYYWGSADMCDQIWFDEEHHLCLNSSAGTILRSFAAHLDFEFEPCFLWIDALCINQNDNIEKGLQVRQMGRIYSSALQVLAWIGDESTDSDLAMDFVIILYESMTYFGTPTYSDVVSVPGCEHRSPGWKALDTLLQRPWFSRTWIIQEVVVGTDIVLLCGQKALNWRALGFVSNMIVGMDLEKLLSFRQDGSFPDGLGGSAIIYQMKELREKGGSVTLEHALFQGLDFNATDPRDKVYAFFGIATDIEALGIDVNYNATVKEVYTDATTRILNQGTSLSLLNAAGIGRYRNDKYTIINHDLPSWAPDFSNFPDSNLLFIPANSDNYKMPEASEAKKSLININSTNPDRVSMKIQGRSVSRVTAIYPSRPTAVYNSDLSKFQVELKQRRDWIIETMNYASRLEPYPSGIPWRQAYSRTLVNNKLPLRIHGMPVESPYWEHLDVFLKVLENILGANAQEVREIEMAGGVIEGFDEETVEKTRKFASGVSFRGRMFETDNGYLGIGQEGMEVGDEVCLFYGGQTPFIIRRVTEYQNKGLNQTSGQEYVLVGDCYVDGWMDGEAMEMGEEKEFLLV</sequence>
<dbReference type="Pfam" id="PF06985">
    <property type="entry name" value="HET"/>
    <property type="match status" value="1"/>
</dbReference>
<dbReference type="InterPro" id="IPR010730">
    <property type="entry name" value="HET"/>
</dbReference>
<evidence type="ECO:0000313" key="3">
    <source>
        <dbReference type="Proteomes" id="UP000297527"/>
    </source>
</evidence>
<dbReference type="Pfam" id="PF26639">
    <property type="entry name" value="Het-6_barrel"/>
    <property type="match status" value="1"/>
</dbReference>
<protein>
    <recommendedName>
        <fullName evidence="1">Heterokaryon incompatibility domain-containing protein</fullName>
    </recommendedName>
</protein>
<accession>A0A4Z1HZE3</accession>
<keyword evidence="3" id="KW-1185">Reference proteome</keyword>
<organism evidence="2 3">
    <name type="scientific">Botryotinia convoluta</name>
    <dbReference type="NCBI Taxonomy" id="54673"/>
    <lineage>
        <taxon>Eukaryota</taxon>
        <taxon>Fungi</taxon>
        <taxon>Dikarya</taxon>
        <taxon>Ascomycota</taxon>
        <taxon>Pezizomycotina</taxon>
        <taxon>Leotiomycetes</taxon>
        <taxon>Helotiales</taxon>
        <taxon>Sclerotiniaceae</taxon>
        <taxon>Botryotinia</taxon>
    </lineage>
</organism>
<dbReference type="OrthoDB" id="2157530at2759"/>
<reference evidence="2 3" key="1">
    <citation type="submission" date="2017-12" db="EMBL/GenBank/DDBJ databases">
        <title>Comparative genomics of Botrytis spp.</title>
        <authorList>
            <person name="Valero-Jimenez C.A."/>
            <person name="Tapia P."/>
            <person name="Veloso J."/>
            <person name="Silva-Moreno E."/>
            <person name="Staats M."/>
            <person name="Valdes J.H."/>
            <person name="Van Kan J.A.L."/>
        </authorList>
    </citation>
    <scope>NUCLEOTIDE SEQUENCE [LARGE SCALE GENOMIC DNA]</scope>
    <source>
        <strain evidence="2 3">MUCL11595</strain>
    </source>
</reference>
<dbReference type="EMBL" id="PQXN01000104">
    <property type="protein sequence ID" value="TGO54638.1"/>
    <property type="molecule type" value="Genomic_DNA"/>
</dbReference>
<dbReference type="InterPro" id="IPR052895">
    <property type="entry name" value="HetReg/Transcr_Mod"/>
</dbReference>
<evidence type="ECO:0000259" key="1">
    <source>
        <dbReference type="Pfam" id="PF06985"/>
    </source>
</evidence>